<proteinExistence type="predicted"/>
<sequence length="197" mass="20619">MPPLKQRRLDAAAESGEDTGQLDVDCELPQHRAAQEGTSESDKPLVAPGTKAEKKAGDDDAKAASESSAAAREVGPGATDVEMTAAGAIASKRAPAEPVRVEQEARPVEADEAAEIQGETSGSGDDMSVTTATLKRARDETEEMDKTSTTTSEEPPAKTPQGRRFTLRPEPKIPTDKRPADKTKQKNAGKQDGPGGG</sequence>
<protein>
    <submittedName>
        <fullName evidence="2">Uncharacterized protein</fullName>
    </submittedName>
</protein>
<evidence type="ECO:0000256" key="1">
    <source>
        <dbReference type="SAM" id="MobiDB-lite"/>
    </source>
</evidence>
<feature type="region of interest" description="Disordered" evidence="1">
    <location>
        <begin position="1"/>
        <end position="197"/>
    </location>
</feature>
<organism evidence="2 3">
    <name type="scientific">Rhipicephalus sanguineus</name>
    <name type="common">Brown dog tick</name>
    <name type="synonym">Ixodes sanguineus</name>
    <dbReference type="NCBI Taxonomy" id="34632"/>
    <lineage>
        <taxon>Eukaryota</taxon>
        <taxon>Metazoa</taxon>
        <taxon>Ecdysozoa</taxon>
        <taxon>Arthropoda</taxon>
        <taxon>Chelicerata</taxon>
        <taxon>Arachnida</taxon>
        <taxon>Acari</taxon>
        <taxon>Parasitiformes</taxon>
        <taxon>Ixodida</taxon>
        <taxon>Ixodoidea</taxon>
        <taxon>Ixodidae</taxon>
        <taxon>Rhipicephalinae</taxon>
        <taxon>Rhipicephalus</taxon>
        <taxon>Rhipicephalus</taxon>
    </lineage>
</organism>
<accession>A0A9D4Q0T6</accession>
<dbReference type="EMBL" id="JABSTV010001249">
    <property type="protein sequence ID" value="KAH7962423.1"/>
    <property type="molecule type" value="Genomic_DNA"/>
</dbReference>
<comment type="caution">
    <text evidence="2">The sequence shown here is derived from an EMBL/GenBank/DDBJ whole genome shotgun (WGS) entry which is preliminary data.</text>
</comment>
<feature type="compositionally biased region" description="Polar residues" evidence="1">
    <location>
        <begin position="118"/>
        <end position="133"/>
    </location>
</feature>
<dbReference type="VEuPathDB" id="VectorBase:RSAN_028897"/>
<gene>
    <name evidence="2" type="ORF">HPB52_016008</name>
</gene>
<name>A0A9D4Q0T6_RHISA</name>
<evidence type="ECO:0000313" key="2">
    <source>
        <dbReference type="EMBL" id="KAH7962423.1"/>
    </source>
</evidence>
<dbReference type="Proteomes" id="UP000821837">
    <property type="component" value="Chromosome 3"/>
</dbReference>
<feature type="compositionally biased region" description="Basic and acidic residues" evidence="1">
    <location>
        <begin position="51"/>
        <end position="63"/>
    </location>
</feature>
<reference evidence="2" key="2">
    <citation type="submission" date="2021-09" db="EMBL/GenBank/DDBJ databases">
        <authorList>
            <person name="Jia N."/>
            <person name="Wang J."/>
            <person name="Shi W."/>
            <person name="Du L."/>
            <person name="Sun Y."/>
            <person name="Zhan W."/>
            <person name="Jiang J."/>
            <person name="Wang Q."/>
            <person name="Zhang B."/>
            <person name="Ji P."/>
            <person name="Sakyi L.B."/>
            <person name="Cui X."/>
            <person name="Yuan T."/>
            <person name="Jiang B."/>
            <person name="Yang W."/>
            <person name="Lam T.T.-Y."/>
            <person name="Chang Q."/>
            <person name="Ding S."/>
            <person name="Wang X."/>
            <person name="Zhu J."/>
            <person name="Ruan X."/>
            <person name="Zhao L."/>
            <person name="Wei J."/>
            <person name="Que T."/>
            <person name="Du C."/>
            <person name="Cheng J."/>
            <person name="Dai P."/>
            <person name="Han X."/>
            <person name="Huang E."/>
            <person name="Gao Y."/>
            <person name="Liu J."/>
            <person name="Shao H."/>
            <person name="Ye R."/>
            <person name="Li L."/>
            <person name="Wei W."/>
            <person name="Wang X."/>
            <person name="Wang C."/>
            <person name="Huo Q."/>
            <person name="Li W."/>
            <person name="Guo W."/>
            <person name="Chen H."/>
            <person name="Chen S."/>
            <person name="Zhou L."/>
            <person name="Zhou L."/>
            <person name="Ni X."/>
            <person name="Tian J."/>
            <person name="Zhou Y."/>
            <person name="Sheng Y."/>
            <person name="Liu T."/>
            <person name="Pan Y."/>
            <person name="Xia L."/>
            <person name="Li J."/>
            <person name="Zhao F."/>
            <person name="Cao W."/>
        </authorList>
    </citation>
    <scope>NUCLEOTIDE SEQUENCE</scope>
    <source>
        <strain evidence="2">Rsan-2018</strain>
        <tissue evidence="2">Larvae</tissue>
    </source>
</reference>
<keyword evidence="3" id="KW-1185">Reference proteome</keyword>
<feature type="compositionally biased region" description="Basic and acidic residues" evidence="1">
    <location>
        <begin position="167"/>
        <end position="184"/>
    </location>
</feature>
<reference evidence="2" key="1">
    <citation type="journal article" date="2020" name="Cell">
        <title>Large-Scale Comparative Analyses of Tick Genomes Elucidate Their Genetic Diversity and Vector Capacities.</title>
        <authorList>
            <consortium name="Tick Genome and Microbiome Consortium (TIGMIC)"/>
            <person name="Jia N."/>
            <person name="Wang J."/>
            <person name="Shi W."/>
            <person name="Du L."/>
            <person name="Sun Y."/>
            <person name="Zhan W."/>
            <person name="Jiang J.F."/>
            <person name="Wang Q."/>
            <person name="Zhang B."/>
            <person name="Ji P."/>
            <person name="Bell-Sakyi L."/>
            <person name="Cui X.M."/>
            <person name="Yuan T.T."/>
            <person name="Jiang B.G."/>
            <person name="Yang W.F."/>
            <person name="Lam T.T."/>
            <person name="Chang Q.C."/>
            <person name="Ding S.J."/>
            <person name="Wang X.J."/>
            <person name="Zhu J.G."/>
            <person name="Ruan X.D."/>
            <person name="Zhao L."/>
            <person name="Wei J.T."/>
            <person name="Ye R.Z."/>
            <person name="Que T.C."/>
            <person name="Du C.H."/>
            <person name="Zhou Y.H."/>
            <person name="Cheng J.X."/>
            <person name="Dai P.F."/>
            <person name="Guo W.B."/>
            <person name="Han X.H."/>
            <person name="Huang E.J."/>
            <person name="Li L.F."/>
            <person name="Wei W."/>
            <person name="Gao Y.C."/>
            <person name="Liu J.Z."/>
            <person name="Shao H.Z."/>
            <person name="Wang X."/>
            <person name="Wang C.C."/>
            <person name="Yang T.C."/>
            <person name="Huo Q.B."/>
            <person name="Li W."/>
            <person name="Chen H.Y."/>
            <person name="Chen S.E."/>
            <person name="Zhou L.G."/>
            <person name="Ni X.B."/>
            <person name="Tian J.H."/>
            <person name="Sheng Y."/>
            <person name="Liu T."/>
            <person name="Pan Y.S."/>
            <person name="Xia L.Y."/>
            <person name="Li J."/>
            <person name="Zhao F."/>
            <person name="Cao W.C."/>
        </authorList>
    </citation>
    <scope>NUCLEOTIDE SEQUENCE</scope>
    <source>
        <strain evidence="2">Rsan-2018</strain>
    </source>
</reference>
<feature type="compositionally biased region" description="Low complexity" evidence="1">
    <location>
        <begin position="64"/>
        <end position="73"/>
    </location>
</feature>
<feature type="compositionally biased region" description="Basic and acidic residues" evidence="1">
    <location>
        <begin position="99"/>
        <end position="109"/>
    </location>
</feature>
<evidence type="ECO:0000313" key="3">
    <source>
        <dbReference type="Proteomes" id="UP000821837"/>
    </source>
</evidence>
<dbReference type="AlphaFoldDB" id="A0A9D4Q0T6"/>